<dbReference type="AlphaFoldDB" id="A0A6J2YRV3"/>
<evidence type="ECO:0000256" key="1">
    <source>
        <dbReference type="SAM" id="SignalP"/>
    </source>
</evidence>
<dbReference type="KEGG" id="soy:115890650"/>
<dbReference type="SUPFAM" id="SSF100895">
    <property type="entry name" value="Kazal-type serine protease inhibitors"/>
    <property type="match status" value="1"/>
</dbReference>
<feature type="domain" description="Kazal-like" evidence="2">
    <location>
        <begin position="31"/>
        <end position="86"/>
    </location>
</feature>
<sequence length="93" mass="9863">MKLYLVLLVVLVAVLSTIYGAPSKGSTKASLKKKATCTKECGETYKPVCASEGDRKISFGSECVLSNYNCENQKNLRVVSQGECPGGGGVRLS</sequence>
<organism evidence="3 4">
    <name type="scientific">Sitophilus oryzae</name>
    <name type="common">Rice weevil</name>
    <name type="synonym">Curculio oryzae</name>
    <dbReference type="NCBI Taxonomy" id="7048"/>
    <lineage>
        <taxon>Eukaryota</taxon>
        <taxon>Metazoa</taxon>
        <taxon>Ecdysozoa</taxon>
        <taxon>Arthropoda</taxon>
        <taxon>Hexapoda</taxon>
        <taxon>Insecta</taxon>
        <taxon>Pterygota</taxon>
        <taxon>Neoptera</taxon>
        <taxon>Endopterygota</taxon>
        <taxon>Coleoptera</taxon>
        <taxon>Polyphaga</taxon>
        <taxon>Cucujiformia</taxon>
        <taxon>Curculionidae</taxon>
        <taxon>Dryophthorinae</taxon>
        <taxon>Sitophilus</taxon>
    </lineage>
</organism>
<protein>
    <submittedName>
        <fullName evidence="4">Agrin-like</fullName>
    </submittedName>
</protein>
<dbReference type="SMART" id="SM00280">
    <property type="entry name" value="KAZAL"/>
    <property type="match status" value="1"/>
</dbReference>
<name>A0A6J2YRV3_SITOR</name>
<dbReference type="PROSITE" id="PS51465">
    <property type="entry name" value="KAZAL_2"/>
    <property type="match status" value="1"/>
</dbReference>
<keyword evidence="3" id="KW-1185">Reference proteome</keyword>
<evidence type="ECO:0000259" key="2">
    <source>
        <dbReference type="PROSITE" id="PS51465"/>
    </source>
</evidence>
<accession>A0A6J2YRV3</accession>
<dbReference type="Gene3D" id="3.30.60.30">
    <property type="match status" value="1"/>
</dbReference>
<dbReference type="CDD" id="cd00104">
    <property type="entry name" value="KAZAL_FS"/>
    <property type="match status" value="1"/>
</dbReference>
<gene>
    <name evidence="4" type="primary">LOC115890650</name>
</gene>
<dbReference type="RefSeq" id="XP_030766808.1">
    <property type="nucleotide sequence ID" value="XM_030910948.1"/>
</dbReference>
<dbReference type="Pfam" id="PF07648">
    <property type="entry name" value="Kazal_2"/>
    <property type="match status" value="1"/>
</dbReference>
<dbReference type="InterPro" id="IPR036058">
    <property type="entry name" value="Kazal_dom_sf"/>
</dbReference>
<feature type="chain" id="PRO_5026881009" evidence="1">
    <location>
        <begin position="21"/>
        <end position="93"/>
    </location>
</feature>
<dbReference type="OrthoDB" id="6817055at2759"/>
<evidence type="ECO:0000313" key="4">
    <source>
        <dbReference type="RefSeq" id="XP_030766808.1"/>
    </source>
</evidence>
<dbReference type="GeneID" id="115890650"/>
<dbReference type="GO" id="GO:0005576">
    <property type="term" value="C:extracellular region"/>
    <property type="evidence" value="ECO:0007669"/>
    <property type="project" value="UniProtKB-SubCell"/>
</dbReference>
<proteinExistence type="predicted"/>
<dbReference type="Proteomes" id="UP000504635">
    <property type="component" value="Unplaced"/>
</dbReference>
<dbReference type="InParanoid" id="A0A6J2YRV3"/>
<dbReference type="FunCoup" id="A0A6J2YRV3">
    <property type="interactions" value="4"/>
</dbReference>
<feature type="signal peptide" evidence="1">
    <location>
        <begin position="1"/>
        <end position="20"/>
    </location>
</feature>
<dbReference type="InterPro" id="IPR002350">
    <property type="entry name" value="Kazal_dom"/>
</dbReference>
<evidence type="ECO:0000313" key="3">
    <source>
        <dbReference type="Proteomes" id="UP000504635"/>
    </source>
</evidence>
<reference evidence="4" key="1">
    <citation type="submission" date="2025-08" db="UniProtKB">
        <authorList>
            <consortium name="RefSeq"/>
        </authorList>
    </citation>
    <scope>IDENTIFICATION</scope>
    <source>
        <tissue evidence="4">Gonads</tissue>
    </source>
</reference>
<keyword evidence="1" id="KW-0732">Signal</keyword>